<gene>
    <name evidence="1" type="ORF">ACFQ38_01920</name>
</gene>
<dbReference type="RefSeq" id="WP_381479644.1">
    <property type="nucleotide sequence ID" value="NZ_JBHTLT010000013.1"/>
</dbReference>
<comment type="caution">
    <text evidence="1">The sequence shown here is derived from an EMBL/GenBank/DDBJ whole genome shotgun (WGS) entry which is preliminary data.</text>
</comment>
<keyword evidence="2" id="KW-1185">Reference proteome</keyword>
<protein>
    <submittedName>
        <fullName evidence="1">tRNA (Adenine(22)-N(1))-methyltransferase</fullName>
    </submittedName>
</protein>
<dbReference type="InterPro" id="IPR006901">
    <property type="entry name" value="TrmK"/>
</dbReference>
<reference evidence="2" key="1">
    <citation type="journal article" date="2019" name="Int. J. Syst. Evol. Microbiol.">
        <title>The Global Catalogue of Microorganisms (GCM) 10K type strain sequencing project: providing services to taxonomists for standard genome sequencing and annotation.</title>
        <authorList>
            <consortium name="The Broad Institute Genomics Platform"/>
            <consortium name="The Broad Institute Genome Sequencing Center for Infectious Disease"/>
            <person name="Wu L."/>
            <person name="Ma J."/>
        </authorList>
    </citation>
    <scope>NUCLEOTIDE SEQUENCE [LARGE SCALE GENOMIC DNA]</scope>
    <source>
        <strain evidence="2">CCUG 53915</strain>
    </source>
</reference>
<dbReference type="InterPro" id="IPR029063">
    <property type="entry name" value="SAM-dependent_MTases_sf"/>
</dbReference>
<dbReference type="Proteomes" id="UP001597231">
    <property type="component" value="Unassembled WGS sequence"/>
</dbReference>
<dbReference type="PANTHER" id="PTHR38451">
    <property type="entry name" value="TRNA (ADENINE(22)-N(1))-METHYLTRANSFERASE"/>
    <property type="match status" value="1"/>
</dbReference>
<sequence length="232" mass="26009">MNTVKLSDRLAAVASFVEEGAVLADIGSDHAYLPCYLVHAHKIERAIAGEVVKGPFESAVKNVKREGLDDHITVRLANGLSAIKEHDQVDTVTIAGMGGPLIATILQEGKDKLFSVKRIITQPNIHASSIRQWAMENGWKIVNEQILKEDGKIYEIIVLEKGKSVYDDLEIAVGPFLLQQRSDTFLEKWNREVLEWQRVLQSLEHAAETEEIRLKKDHLSKRIQLIGKVLSD</sequence>
<accession>A0ABW3TVL9</accession>
<dbReference type="PIRSF" id="PIRSF018637">
    <property type="entry name" value="TrmK"/>
    <property type="match status" value="1"/>
</dbReference>
<dbReference type="PANTHER" id="PTHR38451:SF1">
    <property type="entry name" value="TRNA (ADENINE(22)-N(1))-METHYLTRANSFERASE"/>
    <property type="match status" value="1"/>
</dbReference>
<dbReference type="Pfam" id="PF04816">
    <property type="entry name" value="TrmK"/>
    <property type="match status" value="1"/>
</dbReference>
<dbReference type="EMBL" id="JBHTLT010000013">
    <property type="protein sequence ID" value="MFD1203888.1"/>
    <property type="molecule type" value="Genomic_DNA"/>
</dbReference>
<organism evidence="1 2">
    <name type="scientific">Sporosarcina contaminans</name>
    <dbReference type="NCBI Taxonomy" id="633403"/>
    <lineage>
        <taxon>Bacteria</taxon>
        <taxon>Bacillati</taxon>
        <taxon>Bacillota</taxon>
        <taxon>Bacilli</taxon>
        <taxon>Bacillales</taxon>
        <taxon>Caryophanaceae</taxon>
        <taxon>Sporosarcina</taxon>
    </lineage>
</organism>
<dbReference type="Gene3D" id="3.40.50.150">
    <property type="entry name" value="Vaccinia Virus protein VP39"/>
    <property type="match status" value="1"/>
</dbReference>
<evidence type="ECO:0000313" key="2">
    <source>
        <dbReference type="Proteomes" id="UP001597231"/>
    </source>
</evidence>
<dbReference type="Gene3D" id="1.10.287.1890">
    <property type="match status" value="1"/>
</dbReference>
<evidence type="ECO:0000313" key="1">
    <source>
        <dbReference type="EMBL" id="MFD1203888.1"/>
    </source>
</evidence>
<name>A0ABW3TVL9_9BACL</name>
<proteinExistence type="predicted"/>
<dbReference type="SUPFAM" id="SSF53335">
    <property type="entry name" value="S-adenosyl-L-methionine-dependent methyltransferases"/>
    <property type="match status" value="1"/>
</dbReference>